<dbReference type="InterPro" id="IPR029044">
    <property type="entry name" value="Nucleotide-diphossugar_trans"/>
</dbReference>
<dbReference type="Proteomes" id="UP000094828">
    <property type="component" value="Unassembled WGS sequence"/>
</dbReference>
<dbReference type="STRING" id="1841610.A6X21_09655"/>
<dbReference type="OrthoDB" id="6679586at2"/>
<name>A0A1C3E7G1_9PLAN</name>
<evidence type="ECO:0000313" key="2">
    <source>
        <dbReference type="Proteomes" id="UP000094828"/>
    </source>
</evidence>
<dbReference type="EMBL" id="LYDR01000143">
    <property type="protein sequence ID" value="ODA29190.1"/>
    <property type="molecule type" value="Genomic_DNA"/>
</dbReference>
<accession>A0A1C3E7G1</accession>
<dbReference type="SUPFAM" id="SSF53448">
    <property type="entry name" value="Nucleotide-diphospho-sugar transferases"/>
    <property type="match status" value="1"/>
</dbReference>
<dbReference type="Gene3D" id="3.90.550.40">
    <property type="match status" value="1"/>
</dbReference>
<comment type="caution">
    <text evidence="1">The sequence shown here is derived from an EMBL/GenBank/DDBJ whole genome shotgun (WGS) entry which is preliminary data.</text>
</comment>
<organism evidence="1 2">
    <name type="scientific">Planctopirus hydrillae</name>
    <dbReference type="NCBI Taxonomy" id="1841610"/>
    <lineage>
        <taxon>Bacteria</taxon>
        <taxon>Pseudomonadati</taxon>
        <taxon>Planctomycetota</taxon>
        <taxon>Planctomycetia</taxon>
        <taxon>Planctomycetales</taxon>
        <taxon>Planctomycetaceae</taxon>
        <taxon>Planctopirus</taxon>
    </lineage>
</organism>
<gene>
    <name evidence="1" type="ORF">A6X21_09655</name>
</gene>
<dbReference type="AlphaFoldDB" id="A0A1C3E7G1"/>
<keyword evidence="2" id="KW-1185">Reference proteome</keyword>
<evidence type="ECO:0000313" key="1">
    <source>
        <dbReference type="EMBL" id="ODA29190.1"/>
    </source>
</evidence>
<protein>
    <recommendedName>
        <fullName evidence="3">Glycosyltransferase 2-like domain-containing protein</fullName>
    </recommendedName>
</protein>
<sequence length="229" mass="26088">MVLVPHSGLIHTECEEGLKELERRGYTVRRVGGYAAIDQGRNQMATDALADGFDETLWIDSDVGFKADDVEKLRSHRLPIVCGVYPQKGRRALAIHVMPGSQSITFGNAGGLTEILYAATGFLHVRREAYLRILEEFPLQVCNERFQRPTIPWFEPLVREIDDGQWYLAEDFAFCQRARTVGYKIFADTSIRLWHIGNYRYSWEDAGIDRERFGTFTLNLGGNKPQTPS</sequence>
<reference evidence="1 2" key="1">
    <citation type="submission" date="2016-05" db="EMBL/GenBank/DDBJ databases">
        <title>Genomic and physiological characterization of Planctopirus sp. isolated from fresh water lake.</title>
        <authorList>
            <person name="Subhash Y."/>
            <person name="Ramana C."/>
        </authorList>
    </citation>
    <scope>NUCLEOTIDE SEQUENCE [LARGE SCALE GENOMIC DNA]</scope>
    <source>
        <strain evidence="1 2">JC280</strain>
    </source>
</reference>
<evidence type="ECO:0008006" key="3">
    <source>
        <dbReference type="Google" id="ProtNLM"/>
    </source>
</evidence>
<proteinExistence type="predicted"/>